<comment type="subcellular location">
    <subcellularLocation>
        <location evidence="1">Membrane</location>
        <topology evidence="1">Multi-pass membrane protein</topology>
    </subcellularLocation>
</comment>
<evidence type="ECO:0000256" key="8">
    <source>
        <dbReference type="ARBA" id="ARBA00023136"/>
    </source>
</evidence>
<keyword evidence="13" id="KW-1185">Reference proteome</keyword>
<keyword evidence="3" id="KW-0813">Transport</keyword>
<keyword evidence="4 10" id="KW-0812">Transmembrane</keyword>
<evidence type="ECO:0000256" key="2">
    <source>
        <dbReference type="ARBA" id="ARBA00009749"/>
    </source>
</evidence>
<dbReference type="GO" id="GO:0005886">
    <property type="term" value="C:plasma membrane"/>
    <property type="evidence" value="ECO:0007669"/>
    <property type="project" value="TreeGrafter"/>
</dbReference>
<evidence type="ECO:0000256" key="7">
    <source>
        <dbReference type="ARBA" id="ARBA00023065"/>
    </source>
</evidence>
<dbReference type="PANTHER" id="PTHR16228:SF7">
    <property type="entry name" value="SLC41A_MGTE INTEGRAL MEMBRANE DOMAIN-CONTAINING PROTEIN"/>
    <property type="match status" value="1"/>
</dbReference>
<dbReference type="SUPFAM" id="SSF161093">
    <property type="entry name" value="MgtE membrane domain-like"/>
    <property type="match status" value="2"/>
</dbReference>
<accession>A0A085LN98</accession>
<dbReference type="FunFam" id="1.10.357.20:FF:000001">
    <property type="entry name" value="Solute carrier family 41 member 2"/>
    <property type="match status" value="1"/>
</dbReference>
<feature type="transmembrane region" description="Helical" evidence="10">
    <location>
        <begin position="439"/>
        <end position="460"/>
    </location>
</feature>
<name>A0A085LN98_9BILA</name>
<evidence type="ECO:0000256" key="3">
    <source>
        <dbReference type="ARBA" id="ARBA00022448"/>
    </source>
</evidence>
<organism evidence="12 13">
    <name type="scientific">Trichuris suis</name>
    <name type="common">pig whipworm</name>
    <dbReference type="NCBI Taxonomy" id="68888"/>
    <lineage>
        <taxon>Eukaryota</taxon>
        <taxon>Metazoa</taxon>
        <taxon>Ecdysozoa</taxon>
        <taxon>Nematoda</taxon>
        <taxon>Enoplea</taxon>
        <taxon>Dorylaimia</taxon>
        <taxon>Trichinellida</taxon>
        <taxon>Trichuridae</taxon>
        <taxon>Trichuris</taxon>
    </lineage>
</organism>
<dbReference type="PANTHER" id="PTHR16228">
    <property type="entry name" value="DIVALENT CATION TRANSPORTER SOLUTE CARRIER FAMILY 41"/>
    <property type="match status" value="1"/>
</dbReference>
<feature type="transmembrane region" description="Helical" evidence="10">
    <location>
        <begin position="207"/>
        <end position="234"/>
    </location>
</feature>
<dbReference type="Gene3D" id="1.10.357.20">
    <property type="entry name" value="SLC41 divalent cation transporters, integral membrane domain"/>
    <property type="match status" value="2"/>
</dbReference>
<comment type="similarity">
    <text evidence="2">Belongs to the SLC41A transporter family.</text>
</comment>
<feature type="domain" description="SLC41A/MgtE integral membrane" evidence="11">
    <location>
        <begin position="382"/>
        <end position="522"/>
    </location>
</feature>
<dbReference type="InterPro" id="IPR036739">
    <property type="entry name" value="SLC41_membr_dom_sf"/>
</dbReference>
<gene>
    <name evidence="12" type="ORF">M513_12673</name>
</gene>
<proteinExistence type="inferred from homology"/>
<dbReference type="Pfam" id="PF01769">
    <property type="entry name" value="MgtE"/>
    <property type="match status" value="2"/>
</dbReference>
<keyword evidence="8 10" id="KW-0472">Membrane</keyword>
<evidence type="ECO:0000256" key="10">
    <source>
        <dbReference type="SAM" id="Phobius"/>
    </source>
</evidence>
<feature type="region of interest" description="Disordered" evidence="9">
    <location>
        <begin position="53"/>
        <end position="119"/>
    </location>
</feature>
<evidence type="ECO:0000256" key="6">
    <source>
        <dbReference type="ARBA" id="ARBA00022989"/>
    </source>
</evidence>
<dbReference type="InterPro" id="IPR006667">
    <property type="entry name" value="SLC41_membr_dom"/>
</dbReference>
<feature type="transmembrane region" description="Helical" evidence="10">
    <location>
        <begin position="315"/>
        <end position="338"/>
    </location>
</feature>
<keyword evidence="5" id="KW-0460">Magnesium</keyword>
<evidence type="ECO:0000256" key="9">
    <source>
        <dbReference type="SAM" id="MobiDB-lite"/>
    </source>
</evidence>
<dbReference type="InterPro" id="IPR045349">
    <property type="entry name" value="SLC41A1-3"/>
</dbReference>
<protein>
    <recommendedName>
        <fullName evidence="11">SLC41A/MgtE integral membrane domain-containing protein</fullName>
    </recommendedName>
</protein>
<evidence type="ECO:0000256" key="1">
    <source>
        <dbReference type="ARBA" id="ARBA00004141"/>
    </source>
</evidence>
<reference evidence="12 13" key="1">
    <citation type="journal article" date="2014" name="Nat. Genet.">
        <title>Genome and transcriptome of the porcine whipworm Trichuris suis.</title>
        <authorList>
            <person name="Jex A.R."/>
            <person name="Nejsum P."/>
            <person name="Schwarz E.M."/>
            <person name="Hu L."/>
            <person name="Young N.D."/>
            <person name="Hall R.S."/>
            <person name="Korhonen P.K."/>
            <person name="Liao S."/>
            <person name="Thamsborg S."/>
            <person name="Xia J."/>
            <person name="Xu P."/>
            <person name="Wang S."/>
            <person name="Scheerlinck J.P."/>
            <person name="Hofmann A."/>
            <person name="Sternberg P.W."/>
            <person name="Wang J."/>
            <person name="Gasser R.B."/>
        </authorList>
    </citation>
    <scope>NUCLEOTIDE SEQUENCE [LARGE SCALE GENOMIC DNA]</scope>
    <source>
        <strain evidence="12">DCEP-RM93M</strain>
    </source>
</reference>
<feature type="transmembrane region" description="Helical" evidence="10">
    <location>
        <begin position="350"/>
        <end position="372"/>
    </location>
</feature>
<feature type="transmembrane region" description="Helical" evidence="10">
    <location>
        <begin position="472"/>
        <end position="494"/>
    </location>
</feature>
<feature type="compositionally biased region" description="Basic and acidic residues" evidence="9">
    <location>
        <begin position="99"/>
        <end position="118"/>
    </location>
</feature>
<sequence>MKKSTVHRHLIYQQTEIIARARFMVPSAGTPLERHDSGQDLELDEIVFRASRNEDNGGSSQAKHKHADANSDDVGEPYLPSNEREPLISPAPVTVASEAQRDGPDGKESEKEPIKPSEDIEPAETACAIILQAFGPLFFAGFGQVGAGLILDRIQHWHVFDEIPELFTLVTSLVGLKGNLEMTLASRLSTLANLGKFDNSKERFNHLFCNVCLVEAQATFLSFLAAIVAMSLRWVTNGEFLWQNAWVLAASSLSTGCSAALILAIMMILVILASRSLRINPDNVATPLAASFGDLVTMTILAQMSTFFLQVHPKQLWVCPTAVALFLLLTPVWLVNVYSNATTKSTLTEGLNAIVCAMLISSSSGYILGYSIRKFEGIAVYQPVINGLGGNLVAVQASRMSTYLHKHCKPKVLPDYATDRICWKPWHVLFGNHPHSVSARALLIFTAPGHLTCLLLIYLMGAGHTSTSFQFVCAYLTAAFLQGILLLYACHLVVHWMWQVGTDPDNASIPYLTALGDFLGTSLRPRQRRRRLSSYKFFDQLRRPVMGYIAVADKIKSSGNKAAEIFCRALYGSFVDSETYHKTKRPIFMSWMGTVASVASMLYRSVAFSEVARFWQPVSPLIMRHCHSGNSLFEKCASNRSVDRPMADSNWEGPKEEEEEEETNRKKRDHWLRKMSKQMLPLLLMFGWYIRVVNATFGGLNG</sequence>
<keyword evidence="7" id="KW-0406">Ion transport</keyword>
<keyword evidence="6 10" id="KW-1133">Transmembrane helix</keyword>
<feature type="transmembrane region" description="Helical" evidence="10">
    <location>
        <begin position="246"/>
        <end position="272"/>
    </location>
</feature>
<evidence type="ECO:0000259" key="11">
    <source>
        <dbReference type="Pfam" id="PF01769"/>
    </source>
</evidence>
<dbReference type="Proteomes" id="UP000030764">
    <property type="component" value="Unassembled WGS sequence"/>
</dbReference>
<dbReference type="GO" id="GO:0008324">
    <property type="term" value="F:monoatomic cation transmembrane transporter activity"/>
    <property type="evidence" value="ECO:0007669"/>
    <property type="project" value="InterPro"/>
</dbReference>
<evidence type="ECO:0000256" key="4">
    <source>
        <dbReference type="ARBA" id="ARBA00022692"/>
    </source>
</evidence>
<evidence type="ECO:0000313" key="13">
    <source>
        <dbReference type="Proteomes" id="UP000030764"/>
    </source>
</evidence>
<feature type="domain" description="SLC41A/MgtE integral membrane" evidence="11">
    <location>
        <begin position="171"/>
        <end position="302"/>
    </location>
</feature>
<evidence type="ECO:0000256" key="5">
    <source>
        <dbReference type="ARBA" id="ARBA00022842"/>
    </source>
</evidence>
<evidence type="ECO:0000313" key="12">
    <source>
        <dbReference type="EMBL" id="KFD46444.1"/>
    </source>
</evidence>
<dbReference type="AlphaFoldDB" id="A0A085LN98"/>
<feature type="transmembrane region" description="Helical" evidence="10">
    <location>
        <begin position="284"/>
        <end position="309"/>
    </location>
</feature>
<dbReference type="EMBL" id="KL363371">
    <property type="protein sequence ID" value="KFD46444.1"/>
    <property type="molecule type" value="Genomic_DNA"/>
</dbReference>
<feature type="region of interest" description="Disordered" evidence="9">
    <location>
        <begin position="643"/>
        <end position="668"/>
    </location>
</feature>